<organism evidence="17">
    <name type="scientific">Caligus rogercresseyi</name>
    <name type="common">Sea louse</name>
    <dbReference type="NCBI Taxonomy" id="217165"/>
    <lineage>
        <taxon>Eukaryota</taxon>
        <taxon>Metazoa</taxon>
        <taxon>Ecdysozoa</taxon>
        <taxon>Arthropoda</taxon>
        <taxon>Crustacea</taxon>
        <taxon>Multicrustacea</taxon>
        <taxon>Hexanauplia</taxon>
        <taxon>Copepoda</taxon>
        <taxon>Siphonostomatoida</taxon>
        <taxon>Caligidae</taxon>
        <taxon>Caligus</taxon>
    </lineage>
</organism>
<dbReference type="GO" id="GO:0005789">
    <property type="term" value="C:endoplasmic reticulum membrane"/>
    <property type="evidence" value="ECO:0007669"/>
    <property type="project" value="UniProtKB-SubCell"/>
</dbReference>
<keyword evidence="6 15" id="KW-0812">Transmembrane</keyword>
<evidence type="ECO:0000256" key="5">
    <source>
        <dbReference type="ARBA" id="ARBA00022568"/>
    </source>
</evidence>
<feature type="compositionally biased region" description="Gly residues" evidence="14">
    <location>
        <begin position="267"/>
        <end position="304"/>
    </location>
</feature>
<evidence type="ECO:0000256" key="14">
    <source>
        <dbReference type="SAM" id="MobiDB-lite"/>
    </source>
</evidence>
<dbReference type="GO" id="GO:2001256">
    <property type="term" value="P:regulation of store-operated calcium entry"/>
    <property type="evidence" value="ECO:0007669"/>
    <property type="project" value="InterPro"/>
</dbReference>
<feature type="signal peptide" evidence="16">
    <location>
        <begin position="1"/>
        <end position="21"/>
    </location>
</feature>
<accession>C1BRG4</accession>
<evidence type="ECO:0000256" key="4">
    <source>
        <dbReference type="ARBA" id="ARBA00022448"/>
    </source>
</evidence>
<feature type="region of interest" description="Disordered" evidence="14">
    <location>
        <begin position="175"/>
        <end position="210"/>
    </location>
</feature>
<evidence type="ECO:0000256" key="13">
    <source>
        <dbReference type="ARBA" id="ARBA00031116"/>
    </source>
</evidence>
<feature type="compositionally biased region" description="Gly residues" evidence="14">
    <location>
        <begin position="191"/>
        <end position="210"/>
    </location>
</feature>
<evidence type="ECO:0000256" key="15">
    <source>
        <dbReference type="SAM" id="Phobius"/>
    </source>
</evidence>
<evidence type="ECO:0000256" key="12">
    <source>
        <dbReference type="ARBA" id="ARBA00023136"/>
    </source>
</evidence>
<gene>
    <name evidence="17" type="primary">TMM66</name>
</gene>
<comment type="similarity">
    <text evidence="2">Belongs to the SARAF family.</text>
</comment>
<feature type="region of interest" description="Disordered" evidence="14">
    <location>
        <begin position="261"/>
        <end position="304"/>
    </location>
</feature>
<keyword evidence="7 16" id="KW-0732">Signal</keyword>
<evidence type="ECO:0000256" key="10">
    <source>
        <dbReference type="ARBA" id="ARBA00022989"/>
    </source>
</evidence>
<protein>
    <recommendedName>
        <fullName evidence="3">Store-operated calcium entry-associated regulatory factor</fullName>
    </recommendedName>
    <alternativeName>
        <fullName evidence="13">Transmembrane protein 66</fullName>
    </alternativeName>
</protein>
<evidence type="ECO:0000256" key="3">
    <source>
        <dbReference type="ARBA" id="ARBA00016584"/>
    </source>
</evidence>
<evidence type="ECO:0000256" key="6">
    <source>
        <dbReference type="ARBA" id="ARBA00022692"/>
    </source>
</evidence>
<keyword evidence="11" id="KW-0406">Ion transport</keyword>
<sequence length="304" mass="31519">MKSLVLILPLILCLLPGVALGEDKVLLTQVKTLTLSEGSMTTGRRASRTSQLSRTGGSAPWGIEPRTVQCYNRGHDGVDVQWECKADLESTVELGRIEVTCEGYDYPDDPYILRGSCGLEYSLENRRGSSHQSNTQGSQKKSSSGGFNFADSLVLFVMALVAYALYRSCVSGSRNQEDRAYGSTNDDYHGRGGGGGWSNPGSGSSGAGGGFNSGLGDNYDNPSCRQGGTNRGSGYGGFWTGLGMGGLAGYMMGGTGARQRRDPNASYGGGSSFFGGGGGSSSSFGGGGSGGMHSSSGFGGTRRR</sequence>
<feature type="chain" id="PRO_5002907402" description="Store-operated calcium entry-associated regulatory factor" evidence="16">
    <location>
        <begin position="22"/>
        <end position="304"/>
    </location>
</feature>
<dbReference type="PANTHER" id="PTHR15929:SF0">
    <property type="entry name" value="STORE-OPERATED CALCIUM ENTRY-ASSOCIATED REGULATORY FACTOR"/>
    <property type="match status" value="1"/>
</dbReference>
<evidence type="ECO:0000256" key="11">
    <source>
        <dbReference type="ARBA" id="ARBA00023065"/>
    </source>
</evidence>
<keyword evidence="4" id="KW-0813">Transport</keyword>
<keyword evidence="12 15" id="KW-0472">Membrane</keyword>
<evidence type="ECO:0000256" key="7">
    <source>
        <dbReference type="ARBA" id="ARBA00022729"/>
    </source>
</evidence>
<evidence type="ECO:0000256" key="1">
    <source>
        <dbReference type="ARBA" id="ARBA00004115"/>
    </source>
</evidence>
<dbReference type="GO" id="GO:0006816">
    <property type="term" value="P:calcium ion transport"/>
    <property type="evidence" value="ECO:0007669"/>
    <property type="project" value="UniProtKB-KW"/>
</dbReference>
<name>C1BRG4_CALRO</name>
<evidence type="ECO:0000256" key="16">
    <source>
        <dbReference type="SAM" id="SignalP"/>
    </source>
</evidence>
<evidence type="ECO:0000256" key="8">
    <source>
        <dbReference type="ARBA" id="ARBA00022824"/>
    </source>
</evidence>
<feature type="transmembrane region" description="Helical" evidence="15">
    <location>
        <begin position="146"/>
        <end position="166"/>
    </location>
</feature>
<dbReference type="PANTHER" id="PTHR15929">
    <property type="entry name" value="STORE-OPERATED CALCIUM ENTRY-ASSOCIATED REGULATORY FACTOR"/>
    <property type="match status" value="1"/>
</dbReference>
<keyword evidence="8" id="KW-0256">Endoplasmic reticulum</keyword>
<feature type="compositionally biased region" description="Basic and acidic residues" evidence="14">
    <location>
        <begin position="175"/>
        <end position="190"/>
    </location>
</feature>
<evidence type="ECO:0000313" key="17">
    <source>
        <dbReference type="EMBL" id="ACO11617.1"/>
    </source>
</evidence>
<dbReference type="Pfam" id="PF06682">
    <property type="entry name" value="SARAF"/>
    <property type="match status" value="1"/>
</dbReference>
<evidence type="ECO:0000256" key="9">
    <source>
        <dbReference type="ARBA" id="ARBA00022837"/>
    </source>
</evidence>
<keyword evidence="10 15" id="KW-1133">Transmembrane helix</keyword>
<comment type="subcellular location">
    <subcellularLocation>
        <location evidence="1">Endoplasmic reticulum membrane</location>
        <topology evidence="1">Single-pass type I membrane protein</topology>
    </subcellularLocation>
</comment>
<dbReference type="EMBL" id="BT077193">
    <property type="protein sequence ID" value="ACO11617.1"/>
    <property type="molecule type" value="mRNA"/>
</dbReference>
<reference evidence="17" key="1">
    <citation type="submission" date="2009-03" db="EMBL/GenBank/DDBJ databases">
        <title>Caligus rogercresseyi ESTs and full-length cDNAs.</title>
        <authorList>
            <person name="Yasuike M."/>
            <person name="von Schalburg K."/>
            <person name="Cooper G."/>
            <person name="Leong J."/>
            <person name="Jones S.R.M."/>
            <person name="Koop B.F."/>
        </authorList>
    </citation>
    <scope>NUCLEOTIDE SEQUENCE</scope>
    <source>
        <tissue evidence="17">Whole tissue</tissue>
    </source>
</reference>
<keyword evidence="9" id="KW-0106">Calcium</keyword>
<keyword evidence="5" id="KW-0109">Calcium transport</keyword>
<dbReference type="AlphaFoldDB" id="C1BRG4"/>
<evidence type="ECO:0000256" key="2">
    <source>
        <dbReference type="ARBA" id="ARBA00006833"/>
    </source>
</evidence>
<proteinExistence type="evidence at transcript level"/>
<dbReference type="InterPro" id="IPR009567">
    <property type="entry name" value="SARAF"/>
</dbReference>